<comment type="caution">
    <text evidence="3">The sequence shown here is derived from an EMBL/GenBank/DDBJ whole genome shotgun (WGS) entry which is preliminary data.</text>
</comment>
<dbReference type="InterPro" id="IPR050570">
    <property type="entry name" value="Cell_wall_metabolism_enzyme"/>
</dbReference>
<reference evidence="3 4" key="1">
    <citation type="journal article" date="2016" name="Nat. Commun.">
        <title>Thousands of microbial genomes shed light on interconnected biogeochemical processes in an aquifer system.</title>
        <authorList>
            <person name="Anantharaman K."/>
            <person name="Brown C.T."/>
            <person name="Hug L.A."/>
            <person name="Sharon I."/>
            <person name="Castelle C.J."/>
            <person name="Probst A.J."/>
            <person name="Thomas B.C."/>
            <person name="Singh A."/>
            <person name="Wilkins M.J."/>
            <person name="Karaoz U."/>
            <person name="Brodie E.L."/>
            <person name="Williams K.H."/>
            <person name="Hubbard S.S."/>
            <person name="Banfield J.F."/>
        </authorList>
    </citation>
    <scope>NUCLEOTIDE SEQUENCE [LARGE SCALE GENOMIC DNA]</scope>
</reference>
<keyword evidence="1" id="KW-0732">Signal</keyword>
<dbReference type="InterPro" id="IPR036365">
    <property type="entry name" value="PGBD-like_sf"/>
</dbReference>
<evidence type="ECO:0000259" key="2">
    <source>
        <dbReference type="Pfam" id="PF01551"/>
    </source>
</evidence>
<feature type="domain" description="M23ase beta-sheet core" evidence="2">
    <location>
        <begin position="86"/>
        <end position="183"/>
    </location>
</feature>
<dbReference type="STRING" id="1798647.A2855_03125"/>
<gene>
    <name evidence="3" type="ORF">A2855_03125</name>
</gene>
<accession>A0A1G2C9W6</accession>
<sequence>MIRRSVFSALLVLAMLLAVVVPAGAFAASSEETYYLWLQTNNARMGSRVAELSLEPVFIIPMPVLFGVNPADLTADFGDRRSGGRRHEGQDILAPKGAPIVSPTKAVVLETGVWNGAGKYVTTANPGGEIFIYMHLDRVADLKPGELLSVGELIGYVGNTGNAGGGSPHLHIEIRKNGKAADPLPRLRGAFTIAEKMNFAAEIAEDDADAASFMAKNYRADLTAAKGLGIELPDVLTNALNGKTVIAKKPAVTATAAAATAPVPKRDLELKSKGADVTWLQAFLISTQSGPAATRLATVGATGYFGVATKAALAEYQKKSGISPA</sequence>
<feature type="chain" id="PRO_5009582249" description="M23ase beta-sheet core domain-containing protein" evidence="1">
    <location>
        <begin position="28"/>
        <end position="325"/>
    </location>
</feature>
<dbReference type="AlphaFoldDB" id="A0A1G2C9W6"/>
<dbReference type="EMBL" id="MHKX01000014">
    <property type="protein sequence ID" value="OGY98178.1"/>
    <property type="molecule type" value="Genomic_DNA"/>
</dbReference>
<dbReference type="Gene3D" id="1.10.101.10">
    <property type="entry name" value="PGBD-like superfamily/PGBD"/>
    <property type="match status" value="1"/>
</dbReference>
<dbReference type="SUPFAM" id="SSF47090">
    <property type="entry name" value="PGBD-like"/>
    <property type="match status" value="1"/>
</dbReference>
<feature type="signal peptide" evidence="1">
    <location>
        <begin position="1"/>
        <end position="27"/>
    </location>
</feature>
<dbReference type="GO" id="GO:0004222">
    <property type="term" value="F:metalloendopeptidase activity"/>
    <property type="evidence" value="ECO:0007669"/>
    <property type="project" value="TreeGrafter"/>
</dbReference>
<dbReference type="Proteomes" id="UP000179059">
    <property type="component" value="Unassembled WGS sequence"/>
</dbReference>
<dbReference type="SUPFAM" id="SSF51261">
    <property type="entry name" value="Duplicated hybrid motif"/>
    <property type="match status" value="1"/>
</dbReference>
<proteinExistence type="predicted"/>
<protein>
    <recommendedName>
        <fullName evidence="2">M23ase beta-sheet core domain-containing protein</fullName>
    </recommendedName>
</protein>
<organism evidence="3 4">
    <name type="scientific">Candidatus Liptonbacteria bacterium RIFCSPHIGHO2_01_FULL_57_28</name>
    <dbReference type="NCBI Taxonomy" id="1798647"/>
    <lineage>
        <taxon>Bacteria</taxon>
        <taxon>Candidatus Liptoniibacteriota</taxon>
    </lineage>
</organism>
<dbReference type="InterPro" id="IPR016047">
    <property type="entry name" value="M23ase_b-sheet_dom"/>
</dbReference>
<feature type="non-terminal residue" evidence="3">
    <location>
        <position position="325"/>
    </location>
</feature>
<evidence type="ECO:0000256" key="1">
    <source>
        <dbReference type="SAM" id="SignalP"/>
    </source>
</evidence>
<dbReference type="PANTHER" id="PTHR21666">
    <property type="entry name" value="PEPTIDASE-RELATED"/>
    <property type="match status" value="1"/>
</dbReference>
<dbReference type="PANTHER" id="PTHR21666:SF268">
    <property type="entry name" value="PEPTIDASE M23 DOMAIN-CONTAINING PROTEIN"/>
    <property type="match status" value="1"/>
</dbReference>
<name>A0A1G2C9W6_9BACT</name>
<evidence type="ECO:0000313" key="4">
    <source>
        <dbReference type="Proteomes" id="UP000179059"/>
    </source>
</evidence>
<dbReference type="Pfam" id="PF01551">
    <property type="entry name" value="Peptidase_M23"/>
    <property type="match status" value="1"/>
</dbReference>
<dbReference type="InterPro" id="IPR011055">
    <property type="entry name" value="Dup_hybrid_motif"/>
</dbReference>
<dbReference type="CDD" id="cd12797">
    <property type="entry name" value="M23_peptidase"/>
    <property type="match status" value="1"/>
</dbReference>
<evidence type="ECO:0000313" key="3">
    <source>
        <dbReference type="EMBL" id="OGY98178.1"/>
    </source>
</evidence>
<dbReference type="InterPro" id="IPR036366">
    <property type="entry name" value="PGBDSf"/>
</dbReference>
<dbReference type="Gene3D" id="2.70.70.10">
    <property type="entry name" value="Glucose Permease (Domain IIA)"/>
    <property type="match status" value="1"/>
</dbReference>